<accession>A0A9N9NTH4</accession>
<reference evidence="1" key="1">
    <citation type="submission" date="2021-06" db="EMBL/GenBank/DDBJ databases">
        <authorList>
            <person name="Kallberg Y."/>
            <person name="Tangrot J."/>
            <person name="Rosling A."/>
        </authorList>
    </citation>
    <scope>NUCLEOTIDE SEQUENCE</scope>
    <source>
        <strain evidence="1">FL130A</strain>
    </source>
</reference>
<dbReference type="Proteomes" id="UP000789508">
    <property type="component" value="Unassembled WGS sequence"/>
</dbReference>
<comment type="caution">
    <text evidence="1">The sequence shown here is derived from an EMBL/GenBank/DDBJ whole genome shotgun (WGS) entry which is preliminary data.</text>
</comment>
<dbReference type="EMBL" id="CAJVPS010045175">
    <property type="protein sequence ID" value="CAG8758900.1"/>
    <property type="molecule type" value="Genomic_DNA"/>
</dbReference>
<keyword evidence="2" id="KW-1185">Reference proteome</keyword>
<proteinExistence type="predicted"/>
<protein>
    <submittedName>
        <fullName evidence="1">720_t:CDS:1</fullName>
    </submittedName>
</protein>
<evidence type="ECO:0000313" key="2">
    <source>
        <dbReference type="Proteomes" id="UP000789508"/>
    </source>
</evidence>
<gene>
    <name evidence="1" type="ORF">ALEPTO_LOCUS13587</name>
</gene>
<feature type="non-terminal residue" evidence="1">
    <location>
        <position position="128"/>
    </location>
</feature>
<dbReference type="OrthoDB" id="2445433at2759"/>
<evidence type="ECO:0000313" key="1">
    <source>
        <dbReference type="EMBL" id="CAG8758900.1"/>
    </source>
</evidence>
<dbReference type="AlphaFoldDB" id="A0A9N9NTH4"/>
<name>A0A9N9NTH4_9GLOM</name>
<sequence>MVIGTELKKNKTMLKKSFPKKNQPIQSGTKSAYDLVAKDLFSTLKKAKDGAVINKFNAMNNHYQPEQQNNQEQVQTKPEPSGLIKMVGQSLPFLPLLFEQFTGQKIPQMGGTIFEIQMALNQVIASQQ</sequence>
<organism evidence="1 2">
    <name type="scientific">Ambispora leptoticha</name>
    <dbReference type="NCBI Taxonomy" id="144679"/>
    <lineage>
        <taxon>Eukaryota</taxon>
        <taxon>Fungi</taxon>
        <taxon>Fungi incertae sedis</taxon>
        <taxon>Mucoromycota</taxon>
        <taxon>Glomeromycotina</taxon>
        <taxon>Glomeromycetes</taxon>
        <taxon>Archaeosporales</taxon>
        <taxon>Ambisporaceae</taxon>
        <taxon>Ambispora</taxon>
    </lineage>
</organism>